<keyword evidence="1" id="KW-0472">Membrane</keyword>
<feature type="transmembrane region" description="Helical" evidence="1">
    <location>
        <begin position="67"/>
        <end position="88"/>
    </location>
</feature>
<evidence type="ECO:0000313" key="2">
    <source>
        <dbReference type="EMBL" id="OGL42820.1"/>
    </source>
</evidence>
<feature type="transmembrane region" description="Helical" evidence="1">
    <location>
        <begin position="38"/>
        <end position="55"/>
    </location>
</feature>
<reference evidence="2 3" key="1">
    <citation type="journal article" date="2016" name="Nat. Commun.">
        <title>Thousands of microbial genomes shed light on interconnected biogeochemical processes in an aquifer system.</title>
        <authorList>
            <person name="Anantharaman K."/>
            <person name="Brown C.T."/>
            <person name="Hug L.A."/>
            <person name="Sharon I."/>
            <person name="Castelle C.J."/>
            <person name="Probst A.J."/>
            <person name="Thomas B.C."/>
            <person name="Singh A."/>
            <person name="Wilkins M.J."/>
            <person name="Karaoz U."/>
            <person name="Brodie E.L."/>
            <person name="Williams K.H."/>
            <person name="Hubbard S.S."/>
            <person name="Banfield J.F."/>
        </authorList>
    </citation>
    <scope>NUCLEOTIDE SEQUENCE [LARGE SCALE GENOMIC DNA]</scope>
</reference>
<name>A0A1F7RNC1_9BACT</name>
<organism evidence="2 3">
    <name type="scientific">Candidatus Schekmanbacteria bacterium RBG_16_38_10</name>
    <dbReference type="NCBI Taxonomy" id="1817879"/>
    <lineage>
        <taxon>Bacteria</taxon>
        <taxon>Candidatus Schekmaniibacteriota</taxon>
    </lineage>
</organism>
<dbReference type="EMBL" id="MGDE01000254">
    <property type="protein sequence ID" value="OGL42820.1"/>
    <property type="molecule type" value="Genomic_DNA"/>
</dbReference>
<gene>
    <name evidence="2" type="ORF">A2W05_05770</name>
</gene>
<comment type="caution">
    <text evidence="2">The sequence shown here is derived from an EMBL/GenBank/DDBJ whole genome shotgun (WGS) entry which is preliminary data.</text>
</comment>
<feature type="transmembrane region" description="Helical" evidence="1">
    <location>
        <begin position="12"/>
        <end position="31"/>
    </location>
</feature>
<dbReference type="Proteomes" id="UP000178797">
    <property type="component" value="Unassembled WGS sequence"/>
</dbReference>
<keyword evidence="1" id="KW-0812">Transmembrane</keyword>
<evidence type="ECO:0000313" key="3">
    <source>
        <dbReference type="Proteomes" id="UP000178797"/>
    </source>
</evidence>
<accession>A0A1F7RNC1</accession>
<keyword evidence="1" id="KW-1133">Transmembrane helix</keyword>
<sequence length="90" mass="10490">MNLQAFTSIELIIPLWQLGLYALLISFFMLFSRDKHGISISLGLIFYWVFIYNQPRLKELFGTSPAFMVNYLVCATLLVFLILISFFVKE</sequence>
<proteinExistence type="predicted"/>
<evidence type="ECO:0000256" key="1">
    <source>
        <dbReference type="SAM" id="Phobius"/>
    </source>
</evidence>
<dbReference type="AlphaFoldDB" id="A0A1F7RNC1"/>
<protein>
    <submittedName>
        <fullName evidence="2">Uncharacterized protein</fullName>
    </submittedName>
</protein>